<gene>
    <name evidence="2" type="primary">n381L</name>
    <name evidence="2" type="ORF">FR483_n381L</name>
</gene>
<name>A7J785_PBCVF</name>
<keyword evidence="1" id="KW-0812">Transmembrane</keyword>
<feature type="transmembrane region" description="Helical" evidence="1">
    <location>
        <begin position="6"/>
        <end position="35"/>
    </location>
</feature>
<organism evidence="2 3">
    <name type="scientific">Paramecium bursaria Chlorella virus FR483</name>
    <name type="common">PBCV-FR483</name>
    <dbReference type="NCBI Taxonomy" id="399781"/>
    <lineage>
        <taxon>Viruses</taxon>
        <taxon>Varidnaviria</taxon>
        <taxon>Bamfordvirae</taxon>
        <taxon>Nucleocytoviricota</taxon>
        <taxon>Megaviricetes</taxon>
        <taxon>Algavirales</taxon>
        <taxon>Phycodnaviridae</taxon>
        <taxon>Chlorovirus</taxon>
        <taxon>Chlorovirus conductrix</taxon>
        <taxon>Paramecium bursaria Chlorella virus A1</taxon>
    </lineage>
</organism>
<evidence type="ECO:0000313" key="2">
    <source>
        <dbReference type="EMBL" id="ABT15666.1"/>
    </source>
</evidence>
<keyword evidence="1" id="KW-0472">Membrane</keyword>
<accession>A7J785</accession>
<dbReference type="EMBL" id="DQ890022">
    <property type="protein sequence ID" value="ABT15666.1"/>
    <property type="molecule type" value="Genomic_DNA"/>
</dbReference>
<protein>
    <submittedName>
        <fullName evidence="2">Uncharacterized protein n381L</fullName>
    </submittedName>
</protein>
<feature type="transmembrane region" description="Helical" evidence="1">
    <location>
        <begin position="47"/>
        <end position="66"/>
    </location>
</feature>
<dbReference type="Proteomes" id="UP000204095">
    <property type="component" value="Segment"/>
</dbReference>
<dbReference type="GeneID" id="5469725"/>
<sequence length="69" mass="7726">MCFLHFFLGFLSVFLPIHVMLLTGFCFAHFLFGLFCTGLSNICFADFLFGLFTWLSSGTTAFLEIVPTG</sequence>
<proteinExistence type="predicted"/>
<dbReference type="KEGG" id="vg:5469725"/>
<dbReference type="RefSeq" id="YP_001426013.1">
    <property type="nucleotide sequence ID" value="NC_008603.1"/>
</dbReference>
<keyword evidence="1" id="KW-1133">Transmembrane helix</keyword>
<evidence type="ECO:0000256" key="1">
    <source>
        <dbReference type="SAM" id="Phobius"/>
    </source>
</evidence>
<evidence type="ECO:0000313" key="3">
    <source>
        <dbReference type="Proteomes" id="UP000204095"/>
    </source>
</evidence>
<reference evidence="2 3" key="1">
    <citation type="journal article" date="2007" name="Virology">
        <title>Sequence and annotation of the 314-kb MT325 and the 321-kb FR483 viruses that infect Chlorella Pbi.</title>
        <authorList>
            <person name="Fitzgerald L.A."/>
            <person name="Graves M.V."/>
            <person name="Li X."/>
            <person name="Feldblyum T."/>
            <person name="Hartigan J."/>
            <person name="Van Etten J.L."/>
        </authorList>
    </citation>
    <scope>NUCLEOTIDE SEQUENCE [LARGE SCALE GENOMIC DNA]</scope>
    <source>
        <strain evidence="2 3">FR483</strain>
    </source>
</reference>
<organismHost>
    <name type="scientific">Paramecium bursaria</name>
    <dbReference type="NCBI Taxonomy" id="74790"/>
</organismHost>